<protein>
    <submittedName>
        <fullName evidence="1">Uncharacterized protein</fullName>
    </submittedName>
</protein>
<dbReference type="EnsemblPlants" id="KQL11340">
    <property type="protein sequence ID" value="KQL11340"/>
    <property type="gene ID" value="SETIT_007845mg"/>
</dbReference>
<evidence type="ECO:0000313" key="1">
    <source>
        <dbReference type="EnsemblPlants" id="KQL11340"/>
    </source>
</evidence>
<dbReference type="AlphaFoldDB" id="K3Y0Y3"/>
<dbReference type="InParanoid" id="K3Y0Y3"/>
<evidence type="ECO:0000313" key="2">
    <source>
        <dbReference type="Proteomes" id="UP000004995"/>
    </source>
</evidence>
<name>K3Y0Y3_SETIT</name>
<dbReference type="Proteomes" id="UP000004995">
    <property type="component" value="Unassembled WGS sequence"/>
</dbReference>
<proteinExistence type="predicted"/>
<keyword evidence="2" id="KW-1185">Reference proteome</keyword>
<sequence length="103" mass="11653">MKSEGAEEAQIDNLGKKLPEQKTCSLRGRAPSSFAHLGCACQSLEISTLLPEAACTTRSHQLFRMSHRAVSWILGVAELWYCQGLEIQYFYAFFSHMHVLVYQ</sequence>
<dbReference type="Gramene" id="KQL11340">
    <property type="protein sequence ID" value="KQL11340"/>
    <property type="gene ID" value="SETIT_007845mg"/>
</dbReference>
<reference evidence="1" key="2">
    <citation type="submission" date="2018-08" db="UniProtKB">
        <authorList>
            <consortium name="EnsemblPlants"/>
        </authorList>
    </citation>
    <scope>IDENTIFICATION</scope>
    <source>
        <strain evidence="1">Yugu1</strain>
    </source>
</reference>
<reference evidence="2" key="1">
    <citation type="journal article" date="2012" name="Nat. Biotechnol.">
        <title>Reference genome sequence of the model plant Setaria.</title>
        <authorList>
            <person name="Bennetzen J.L."/>
            <person name="Schmutz J."/>
            <person name="Wang H."/>
            <person name="Percifield R."/>
            <person name="Hawkins J."/>
            <person name="Pontaroli A.C."/>
            <person name="Estep M."/>
            <person name="Feng L."/>
            <person name="Vaughn J.N."/>
            <person name="Grimwood J."/>
            <person name="Jenkins J."/>
            <person name="Barry K."/>
            <person name="Lindquist E."/>
            <person name="Hellsten U."/>
            <person name="Deshpande S."/>
            <person name="Wang X."/>
            <person name="Wu X."/>
            <person name="Mitros T."/>
            <person name="Triplett J."/>
            <person name="Yang X."/>
            <person name="Ye C.Y."/>
            <person name="Mauro-Herrera M."/>
            <person name="Wang L."/>
            <person name="Li P."/>
            <person name="Sharma M."/>
            <person name="Sharma R."/>
            <person name="Ronald P.C."/>
            <person name="Panaud O."/>
            <person name="Kellogg E.A."/>
            <person name="Brutnell T.P."/>
            <person name="Doust A.N."/>
            <person name="Tuskan G.A."/>
            <person name="Rokhsar D."/>
            <person name="Devos K.M."/>
        </authorList>
    </citation>
    <scope>NUCLEOTIDE SEQUENCE [LARGE SCALE GENOMIC DNA]</scope>
    <source>
        <strain evidence="2">cv. Yugu1</strain>
    </source>
</reference>
<dbReference type="EMBL" id="AGNK02002601">
    <property type="status" value="NOT_ANNOTATED_CDS"/>
    <property type="molecule type" value="Genomic_DNA"/>
</dbReference>
<accession>K3Y0Y3</accession>
<dbReference type="HOGENOM" id="CLU_2268489_0_0_1"/>
<organism evidence="1 2">
    <name type="scientific">Setaria italica</name>
    <name type="common">Foxtail millet</name>
    <name type="synonym">Panicum italicum</name>
    <dbReference type="NCBI Taxonomy" id="4555"/>
    <lineage>
        <taxon>Eukaryota</taxon>
        <taxon>Viridiplantae</taxon>
        <taxon>Streptophyta</taxon>
        <taxon>Embryophyta</taxon>
        <taxon>Tracheophyta</taxon>
        <taxon>Spermatophyta</taxon>
        <taxon>Magnoliopsida</taxon>
        <taxon>Liliopsida</taxon>
        <taxon>Poales</taxon>
        <taxon>Poaceae</taxon>
        <taxon>PACMAD clade</taxon>
        <taxon>Panicoideae</taxon>
        <taxon>Panicodae</taxon>
        <taxon>Paniceae</taxon>
        <taxon>Cenchrinae</taxon>
        <taxon>Setaria</taxon>
    </lineage>
</organism>